<reference evidence="7 8" key="1">
    <citation type="journal article" date="2007" name="Proc. Natl. Acad. Sci. U.S.A.">
        <title>Dandruff-associated Malassezia genomes reveal convergent and divergent virulence traits shared with plant and human fungal pathogens.</title>
        <authorList>
            <person name="Xu J."/>
            <person name="Saunders C.W."/>
            <person name="Hu P."/>
            <person name="Grant R.A."/>
            <person name="Boekhout T."/>
            <person name="Kuramae E.E."/>
            <person name="Kronstad J.W."/>
            <person name="Deangelis Y.M."/>
            <person name="Reeder N.L."/>
            <person name="Johnstone K.R."/>
            <person name="Leland M."/>
            <person name="Fieno A.M."/>
            <person name="Begley W.M."/>
            <person name="Sun Y."/>
            <person name="Lacey M.P."/>
            <person name="Chaudhary T."/>
            <person name="Keough T."/>
            <person name="Chu L."/>
            <person name="Sears R."/>
            <person name="Yuan B."/>
            <person name="Dawson T.L.Jr."/>
        </authorList>
    </citation>
    <scope>NUCLEOTIDE SEQUENCE [LARGE SCALE GENOMIC DNA]</scope>
    <source>
        <strain evidence="8">ATCC MYA-4612 / CBS 7966</strain>
    </source>
</reference>
<dbReference type="GeneID" id="5855028"/>
<dbReference type="PANTHER" id="PTHR13484">
    <property type="entry name" value="FIP1-LIKE 1 PROTEIN"/>
    <property type="match status" value="1"/>
</dbReference>
<feature type="compositionally biased region" description="Low complexity" evidence="5">
    <location>
        <begin position="136"/>
        <end position="160"/>
    </location>
</feature>
<feature type="compositionally biased region" description="Basic and acidic residues" evidence="5">
    <location>
        <begin position="633"/>
        <end position="646"/>
    </location>
</feature>
<feature type="compositionally biased region" description="Low complexity" evidence="5">
    <location>
        <begin position="569"/>
        <end position="587"/>
    </location>
</feature>
<evidence type="ECO:0000256" key="3">
    <source>
        <dbReference type="ARBA" id="ARBA00022664"/>
    </source>
</evidence>
<feature type="compositionally biased region" description="Basic and acidic residues" evidence="5">
    <location>
        <begin position="457"/>
        <end position="468"/>
    </location>
</feature>
<feature type="compositionally biased region" description="Basic and acidic residues" evidence="5">
    <location>
        <begin position="408"/>
        <end position="425"/>
    </location>
</feature>
<dbReference type="KEGG" id="mgl:MGL_2176"/>
<evidence type="ECO:0000313" key="7">
    <source>
        <dbReference type="EMBL" id="EDP43508.1"/>
    </source>
</evidence>
<sequence>MSSAADASTIDDEDEFLYGGAADASVPHVDREPSDDRSHVPNASLAGSGDDMAKSSIHNTTSPSYMNRDTSAKKTSQVWPQDPASTNAEPNDSDEYDSDDSDVEFIIDPNEPLVPPQPPQRSVSYVPEPATASGNTISTSTAIPTATPAGSAAAVATEAGAAPIAPREPLVRSLPNEHVAPIPIPSPSPAPAFGATTMAQIPERDGVRSAVAAAPAAGSAASVPMGPEGPPPAAPSTGPELHLDPQPSDLTYPPSDPLFDARTETEKADDPPPMSIYQVDIDSLPEKPWRRPGANLSDWFNYGFNEQTWAMWCGKKHRMEQTREAELVPAEPVAPPVAPPMPFMPELNSMHPHLPQDRGMPDFSALLAPGGMMNMPPPMQAWPMMRAMMPPSSDHPSSMSMPMPPLHPDMHGMDWPEPRKPDSPSHAEPAYEPSYEPPRSPQDGQRVENGVGPHPDSSQHDAATEHHTTISHTQSQQQQRHHRTRPSSDSNRSERRRADHDADSYAASHDTHQVHSPRYNDRDMVHGMPDALDYGVYAEDARRARRSPHHTRRDASPADDYDPEQFGRPPLASAPSSGSTSASMPTSIAQHTAPGSGSGPGPGSSHRERPNRRDRDRARHDRRLGRGGGQKRGAPDTHEEERDYSSKRTHHGSSRMRRDT</sequence>
<evidence type="ECO:0000256" key="2">
    <source>
        <dbReference type="ARBA" id="ARBA00007459"/>
    </source>
</evidence>
<organism evidence="7 8">
    <name type="scientific">Malassezia globosa (strain ATCC MYA-4612 / CBS 7966)</name>
    <name type="common">Dandruff-associated fungus</name>
    <dbReference type="NCBI Taxonomy" id="425265"/>
    <lineage>
        <taxon>Eukaryota</taxon>
        <taxon>Fungi</taxon>
        <taxon>Dikarya</taxon>
        <taxon>Basidiomycota</taxon>
        <taxon>Ustilaginomycotina</taxon>
        <taxon>Malasseziomycetes</taxon>
        <taxon>Malasseziales</taxon>
        <taxon>Malasseziaceae</taxon>
        <taxon>Malassezia</taxon>
    </lineage>
</organism>
<dbReference type="Pfam" id="PF05182">
    <property type="entry name" value="Fip1"/>
    <property type="match status" value="1"/>
</dbReference>
<name>A8Q2A1_MALGO</name>
<comment type="subcellular location">
    <subcellularLocation>
        <location evidence="1">Nucleus</location>
    </subcellularLocation>
</comment>
<comment type="similarity">
    <text evidence="2">Belongs to the FIP1 family.</text>
</comment>
<feature type="region of interest" description="Disordered" evidence="5">
    <location>
        <begin position="1"/>
        <end position="160"/>
    </location>
</feature>
<dbReference type="Proteomes" id="UP000008837">
    <property type="component" value="Unassembled WGS sequence"/>
</dbReference>
<feature type="region of interest" description="Disordered" evidence="5">
    <location>
        <begin position="219"/>
        <end position="276"/>
    </location>
</feature>
<feature type="compositionally biased region" description="Basic and acidic residues" evidence="5">
    <location>
        <begin position="28"/>
        <end position="39"/>
    </location>
</feature>
<dbReference type="STRING" id="425265.A8Q2A1"/>
<dbReference type="InParanoid" id="A8Q2A1"/>
<keyword evidence="8" id="KW-1185">Reference proteome</keyword>
<dbReference type="VEuPathDB" id="FungiDB:MGL_2176"/>
<comment type="caution">
    <text evidence="7">The sequence shown here is derived from an EMBL/GenBank/DDBJ whole genome shotgun (WGS) entry which is preliminary data.</text>
</comment>
<gene>
    <name evidence="7" type="ORF">MGL_2176</name>
</gene>
<dbReference type="RefSeq" id="XP_001730722.1">
    <property type="nucleotide sequence ID" value="XM_001730670.1"/>
</dbReference>
<dbReference type="GO" id="GO:0006397">
    <property type="term" value="P:mRNA processing"/>
    <property type="evidence" value="ECO:0007669"/>
    <property type="project" value="UniProtKB-KW"/>
</dbReference>
<dbReference type="AlphaFoldDB" id="A8Q2A1"/>
<dbReference type="OMA" id="KSDANDF"/>
<feature type="compositionally biased region" description="Basic residues" evidence="5">
    <location>
        <begin position="647"/>
        <end position="660"/>
    </location>
</feature>
<evidence type="ECO:0000256" key="5">
    <source>
        <dbReference type="SAM" id="MobiDB-lite"/>
    </source>
</evidence>
<dbReference type="EMBL" id="AAYY01000007">
    <property type="protein sequence ID" value="EDP43508.1"/>
    <property type="molecule type" value="Genomic_DNA"/>
</dbReference>
<accession>A8Q2A1</accession>
<feature type="compositionally biased region" description="Acidic residues" evidence="5">
    <location>
        <begin position="91"/>
        <end position="105"/>
    </location>
</feature>
<dbReference type="OrthoDB" id="1917198at2759"/>
<keyword evidence="4" id="KW-0539">Nucleus</keyword>
<feature type="compositionally biased region" description="Basic residues" evidence="5">
    <location>
        <begin position="543"/>
        <end position="552"/>
    </location>
</feature>
<feature type="compositionally biased region" description="Basic and acidic residues" evidence="5">
    <location>
        <begin position="605"/>
        <end position="619"/>
    </location>
</feature>
<proteinExistence type="inferred from homology"/>
<feature type="compositionally biased region" description="Basic and acidic residues" evidence="5">
    <location>
        <begin position="491"/>
        <end position="525"/>
    </location>
</feature>
<dbReference type="InterPro" id="IPR051187">
    <property type="entry name" value="Pre-mRNA_3'-end_processing_reg"/>
</dbReference>
<evidence type="ECO:0000256" key="4">
    <source>
        <dbReference type="ARBA" id="ARBA00023242"/>
    </source>
</evidence>
<protein>
    <recommendedName>
        <fullName evidence="6">Pre-mRNA polyadenylation factor Fip1 domain-containing protein</fullName>
    </recommendedName>
</protein>
<evidence type="ECO:0000256" key="1">
    <source>
        <dbReference type="ARBA" id="ARBA00004123"/>
    </source>
</evidence>
<feature type="domain" description="Pre-mRNA polyadenylation factor Fip1" evidence="6">
    <location>
        <begin position="278"/>
        <end position="319"/>
    </location>
</feature>
<feature type="region of interest" description="Disordered" evidence="5">
    <location>
        <begin position="385"/>
        <end position="660"/>
    </location>
</feature>
<dbReference type="GO" id="GO:0005847">
    <property type="term" value="C:mRNA cleavage and polyadenylation specificity factor complex"/>
    <property type="evidence" value="ECO:0007669"/>
    <property type="project" value="TreeGrafter"/>
</dbReference>
<dbReference type="PANTHER" id="PTHR13484:SF0">
    <property type="entry name" value="PRE-MRNA 3'-END-PROCESSING FACTOR FIP1"/>
    <property type="match status" value="1"/>
</dbReference>
<evidence type="ECO:0000259" key="6">
    <source>
        <dbReference type="Pfam" id="PF05182"/>
    </source>
</evidence>
<evidence type="ECO:0000313" key="8">
    <source>
        <dbReference type="Proteomes" id="UP000008837"/>
    </source>
</evidence>
<dbReference type="InterPro" id="IPR007854">
    <property type="entry name" value="Fip1_dom"/>
</dbReference>
<keyword evidence="3" id="KW-0507">mRNA processing</keyword>
<feature type="compositionally biased region" description="Basic and acidic residues" evidence="5">
    <location>
        <begin position="259"/>
        <end position="270"/>
    </location>
</feature>
<feature type="compositionally biased region" description="Low complexity" evidence="5">
    <location>
        <begin position="388"/>
        <end position="401"/>
    </location>
</feature>
<feature type="compositionally biased region" description="Polar residues" evidence="5">
    <location>
        <begin position="56"/>
        <end position="90"/>
    </location>
</feature>